<proteinExistence type="predicted"/>
<evidence type="ECO:0000256" key="1">
    <source>
        <dbReference type="SAM" id="MobiDB-lite"/>
    </source>
</evidence>
<sequence>MKNNSPAFQFYPADYLADEKVQLMNLQQEGVYIRALSYCWREGSIPSDPQILATLIGKGCTEEDARVVQECFVLDKKDHSRMKHLRLDSERKKQKKWKEKSSEGGKRSGEVRRKRDLENKKQEESLEKTNSSETKGGSTKGEPTSGPPVEPKANSSSLFSSSSSISSSELNSQELINSENKNIPFLENTPCRVAKKSQPRRDFSKEIGGIFAYWQEICGHPKAILDKKREKAIRARLEEGYSLERILAAIRGIRGSPHHMGKNENHTVYDDIELICRDGKQVDKFADLEEKTHGTFESDPWKSNKIRKILKFGTGDSSLRRGFFEGDGNPKHALREPGPR</sequence>
<name>A0A1V5T3Z7_9BACT</name>
<feature type="compositionally biased region" description="Low complexity" evidence="1">
    <location>
        <begin position="154"/>
        <end position="164"/>
    </location>
</feature>
<feature type="compositionally biased region" description="Basic and acidic residues" evidence="1">
    <location>
        <begin position="99"/>
        <end position="127"/>
    </location>
</feature>
<protein>
    <recommendedName>
        <fullName evidence="3">DUF1376 domain-containing protein</fullName>
    </recommendedName>
</protein>
<evidence type="ECO:0000313" key="2">
    <source>
        <dbReference type="EMBL" id="OQA61448.1"/>
    </source>
</evidence>
<evidence type="ECO:0008006" key="3">
    <source>
        <dbReference type="Google" id="ProtNLM"/>
    </source>
</evidence>
<gene>
    <name evidence="2" type="ORF">BWY41_00128</name>
</gene>
<dbReference type="AlphaFoldDB" id="A0A1V5T3Z7"/>
<organism evidence="2">
    <name type="scientific">Candidatus Atribacter allofermentans</name>
    <dbReference type="NCBI Taxonomy" id="1852833"/>
    <lineage>
        <taxon>Bacteria</taxon>
        <taxon>Pseudomonadati</taxon>
        <taxon>Atribacterota</taxon>
        <taxon>Atribacteria</taxon>
        <taxon>Atribacterales</taxon>
        <taxon>Atribacteraceae</taxon>
        <taxon>Atribacter</taxon>
    </lineage>
</organism>
<dbReference type="EMBL" id="MWBQ01000018">
    <property type="protein sequence ID" value="OQA61448.1"/>
    <property type="molecule type" value="Genomic_DNA"/>
</dbReference>
<reference evidence="2" key="1">
    <citation type="submission" date="2017-02" db="EMBL/GenBank/DDBJ databases">
        <title>Delving into the versatile metabolic prowess of the omnipresent phylum Bacteroidetes.</title>
        <authorList>
            <person name="Nobu M.K."/>
            <person name="Mei R."/>
            <person name="Narihiro T."/>
            <person name="Kuroda K."/>
            <person name="Liu W.-T."/>
        </authorList>
    </citation>
    <scope>NUCLEOTIDE SEQUENCE</scope>
    <source>
        <strain evidence="2">ADurb.Bin276</strain>
    </source>
</reference>
<feature type="region of interest" description="Disordered" evidence="1">
    <location>
        <begin position="321"/>
        <end position="340"/>
    </location>
</feature>
<accession>A0A1V5T3Z7</accession>
<dbReference type="Proteomes" id="UP000485569">
    <property type="component" value="Unassembled WGS sequence"/>
</dbReference>
<feature type="compositionally biased region" description="Polar residues" evidence="1">
    <location>
        <begin position="128"/>
        <end position="137"/>
    </location>
</feature>
<feature type="region of interest" description="Disordered" evidence="1">
    <location>
        <begin position="82"/>
        <end position="164"/>
    </location>
</feature>
<comment type="caution">
    <text evidence="2">The sequence shown here is derived from an EMBL/GenBank/DDBJ whole genome shotgun (WGS) entry which is preliminary data.</text>
</comment>